<organism evidence="1">
    <name type="scientific">bioreactor metagenome</name>
    <dbReference type="NCBI Taxonomy" id="1076179"/>
    <lineage>
        <taxon>unclassified sequences</taxon>
        <taxon>metagenomes</taxon>
        <taxon>ecological metagenomes</taxon>
    </lineage>
</organism>
<gene>
    <name evidence="1" type="ORF">SDC9_60944</name>
</gene>
<name>A0A644XEC4_9ZZZZ</name>
<reference evidence="1" key="1">
    <citation type="submission" date="2019-08" db="EMBL/GenBank/DDBJ databases">
        <authorList>
            <person name="Kucharzyk K."/>
            <person name="Murdoch R.W."/>
            <person name="Higgins S."/>
            <person name="Loffler F."/>
        </authorList>
    </citation>
    <scope>NUCLEOTIDE SEQUENCE</scope>
</reference>
<accession>A0A644XEC4</accession>
<dbReference type="EMBL" id="VSSQ01002303">
    <property type="protein sequence ID" value="MPM14580.1"/>
    <property type="molecule type" value="Genomic_DNA"/>
</dbReference>
<sequence>MRKLYSKGISLLLVLVFLLSICVPASATMISTRASNYLNKYDGVVTREGGGTIKISFTVIGTRVIDEIGVSQIVVEKQDGNYWVPVKTYNNTKNPELSTTNDYSYANYVLYNGEAGAVYRAEITVFGNTDYRTITTSSQRA</sequence>
<comment type="caution">
    <text evidence="1">The sequence shown here is derived from an EMBL/GenBank/DDBJ whole genome shotgun (WGS) entry which is preliminary data.</text>
</comment>
<protein>
    <submittedName>
        <fullName evidence="1">Uncharacterized protein</fullName>
    </submittedName>
</protein>
<dbReference type="AlphaFoldDB" id="A0A644XEC4"/>
<proteinExistence type="predicted"/>
<evidence type="ECO:0000313" key="1">
    <source>
        <dbReference type="EMBL" id="MPM14580.1"/>
    </source>
</evidence>